<gene>
    <name evidence="1" type="ORF">HELGO_WM17917</name>
</gene>
<dbReference type="EMBL" id="CACVAP010000058">
    <property type="protein sequence ID" value="CAA6809243.1"/>
    <property type="molecule type" value="Genomic_DNA"/>
</dbReference>
<name>A0A6S6T264_9BACT</name>
<evidence type="ECO:0000313" key="1">
    <source>
        <dbReference type="EMBL" id="CAA6809243.1"/>
    </source>
</evidence>
<protein>
    <submittedName>
        <fullName evidence="1">Uncharacterized protein</fullName>
    </submittedName>
</protein>
<accession>A0A6S6T264</accession>
<reference evidence="1" key="1">
    <citation type="submission" date="2020-01" db="EMBL/GenBank/DDBJ databases">
        <authorList>
            <person name="Meier V. D."/>
            <person name="Meier V D."/>
        </authorList>
    </citation>
    <scope>NUCLEOTIDE SEQUENCE</scope>
    <source>
        <strain evidence="1">HLG_WM_MAG_06</strain>
    </source>
</reference>
<sequence>MKGIVTKVVSFLFYKSERKLPTVQIRLMKA</sequence>
<organism evidence="1">
    <name type="scientific">uncultured Sulfurovum sp</name>
    <dbReference type="NCBI Taxonomy" id="269237"/>
    <lineage>
        <taxon>Bacteria</taxon>
        <taxon>Pseudomonadati</taxon>
        <taxon>Campylobacterota</taxon>
        <taxon>Epsilonproteobacteria</taxon>
        <taxon>Campylobacterales</taxon>
        <taxon>Sulfurovaceae</taxon>
        <taxon>Sulfurovum</taxon>
        <taxon>environmental samples</taxon>
    </lineage>
</organism>
<proteinExistence type="predicted"/>
<dbReference type="AlphaFoldDB" id="A0A6S6T264"/>